<dbReference type="Pfam" id="PF04023">
    <property type="entry name" value="FeoA"/>
    <property type="match status" value="1"/>
</dbReference>
<dbReference type="InterPro" id="IPR007167">
    <property type="entry name" value="Fe-transptr_FeoA-like"/>
</dbReference>
<organism evidence="3 4">
    <name type="scientific">Haloglomus irregulare</name>
    <dbReference type="NCBI Taxonomy" id="2234134"/>
    <lineage>
        <taxon>Archaea</taxon>
        <taxon>Methanobacteriati</taxon>
        <taxon>Methanobacteriota</taxon>
        <taxon>Stenosarchaea group</taxon>
        <taxon>Halobacteria</taxon>
        <taxon>Halobacteriales</taxon>
        <taxon>Natronomonadaceae</taxon>
        <taxon>Haloglomus</taxon>
    </lineage>
</organism>
<evidence type="ECO:0000256" key="1">
    <source>
        <dbReference type="ARBA" id="ARBA00023004"/>
    </source>
</evidence>
<gene>
    <name evidence="3" type="ORF">DP107_19530</name>
</gene>
<dbReference type="InParanoid" id="A0A554MTR9"/>
<comment type="caution">
    <text evidence="3">The sequence shown here is derived from an EMBL/GenBank/DDBJ whole genome shotgun (WGS) entry which is preliminary data.</text>
</comment>
<evidence type="ECO:0000259" key="2">
    <source>
        <dbReference type="SMART" id="SM00899"/>
    </source>
</evidence>
<dbReference type="EMBL" id="QMDX01000047">
    <property type="protein sequence ID" value="TSD08526.1"/>
    <property type="molecule type" value="Genomic_DNA"/>
</dbReference>
<dbReference type="AlphaFoldDB" id="A0A554MTR9"/>
<dbReference type="RefSeq" id="WP_144263757.1">
    <property type="nucleotide sequence ID" value="NZ_QMDX01000047.1"/>
</dbReference>
<keyword evidence="4" id="KW-1185">Reference proteome</keyword>
<keyword evidence="1" id="KW-0408">Iron</keyword>
<dbReference type="GO" id="GO:0046914">
    <property type="term" value="F:transition metal ion binding"/>
    <property type="evidence" value="ECO:0007669"/>
    <property type="project" value="InterPro"/>
</dbReference>
<dbReference type="Gene3D" id="2.30.30.90">
    <property type="match status" value="1"/>
</dbReference>
<evidence type="ECO:0000313" key="3">
    <source>
        <dbReference type="EMBL" id="TSD08526.1"/>
    </source>
</evidence>
<dbReference type="Proteomes" id="UP000319894">
    <property type="component" value="Unassembled WGS sequence"/>
</dbReference>
<reference evidence="3 4" key="1">
    <citation type="submission" date="2018-06" db="EMBL/GenBank/DDBJ databases">
        <title>Natronomonas sp. F16-60 a new haloarchaeon isolated from a solar saltern of Isla Cristina, Huelva, Spain.</title>
        <authorList>
            <person name="Duran-Viseras A."/>
            <person name="Sanchez-Porro C."/>
            <person name="Ventosa A."/>
        </authorList>
    </citation>
    <scope>NUCLEOTIDE SEQUENCE [LARGE SCALE GENOMIC DNA]</scope>
    <source>
        <strain evidence="3 4">F16-60</strain>
    </source>
</reference>
<sequence length="76" mass="8546">MSLAEVSPEERIELADVPDDDARTRLLRLGFLDGRVECHQQIHNGPVVLRRRGSEVALGRALAREIRVTRSTDTPK</sequence>
<dbReference type="SMART" id="SM00899">
    <property type="entry name" value="FeoA"/>
    <property type="match status" value="1"/>
</dbReference>
<accession>A0A554MTR9</accession>
<dbReference type="SUPFAM" id="SSF50037">
    <property type="entry name" value="C-terminal domain of transcriptional repressors"/>
    <property type="match status" value="1"/>
</dbReference>
<feature type="domain" description="Ferrous iron transporter FeoA-like" evidence="2">
    <location>
        <begin position="1"/>
        <end position="70"/>
    </location>
</feature>
<dbReference type="InterPro" id="IPR038157">
    <property type="entry name" value="FeoA_core_dom"/>
</dbReference>
<dbReference type="InterPro" id="IPR008988">
    <property type="entry name" value="Transcriptional_repressor_C"/>
</dbReference>
<protein>
    <submittedName>
        <fullName evidence="3">Ferrous iron transport protein A</fullName>
    </submittedName>
</protein>
<proteinExistence type="predicted"/>
<evidence type="ECO:0000313" key="4">
    <source>
        <dbReference type="Proteomes" id="UP000319894"/>
    </source>
</evidence>
<dbReference type="OrthoDB" id="229399at2157"/>
<name>A0A554MTR9_9EURY</name>